<reference evidence="3" key="1">
    <citation type="submission" date="2013-04" db="EMBL/GenBank/DDBJ databases">
        <title>The genome sequencing project of 58 acetic acid bacteria.</title>
        <authorList>
            <person name="Okamoto-Kainuma A."/>
            <person name="Ishikawa M."/>
            <person name="Umino S."/>
            <person name="Koizumi Y."/>
            <person name="Shiwa Y."/>
            <person name="Yoshikawa H."/>
            <person name="Matsutani M."/>
            <person name="Matsushita K."/>
        </authorList>
    </citation>
    <scope>NUCLEOTIDE SEQUENCE</scope>
    <source>
        <strain evidence="3">NBRC 106556</strain>
    </source>
</reference>
<dbReference type="InterPro" id="IPR001444">
    <property type="entry name" value="Flag_bb_rod_N"/>
</dbReference>
<evidence type="ECO:0000256" key="1">
    <source>
        <dbReference type="ARBA" id="ARBA00004117"/>
    </source>
</evidence>
<dbReference type="Pfam" id="PF00460">
    <property type="entry name" value="Flg_bb_rod"/>
    <property type="match status" value="1"/>
</dbReference>
<dbReference type="RefSeq" id="WP_068169300.1">
    <property type="nucleotide sequence ID" value="NZ_BAQB01000016.1"/>
</dbReference>
<keyword evidence="4" id="KW-1185">Reference proteome</keyword>
<proteinExistence type="predicted"/>
<comment type="subcellular location">
    <subcellularLocation>
        <location evidence="1">Bacterial flagellum basal body</location>
    </subcellularLocation>
</comment>
<keyword evidence="3" id="KW-0966">Cell projection</keyword>
<evidence type="ECO:0000259" key="2">
    <source>
        <dbReference type="Pfam" id="PF00460"/>
    </source>
</evidence>
<name>A0ABQ0QJ47_9PROT</name>
<dbReference type="EMBL" id="BAQB01000016">
    <property type="protein sequence ID" value="GBR46620.1"/>
    <property type="molecule type" value="Genomic_DNA"/>
</dbReference>
<organism evidence="3 4">
    <name type="scientific">Neokomagataea tanensis NBRC 106556</name>
    <dbReference type="NCBI Taxonomy" id="1223519"/>
    <lineage>
        <taxon>Bacteria</taxon>
        <taxon>Pseudomonadati</taxon>
        <taxon>Pseudomonadota</taxon>
        <taxon>Alphaproteobacteria</taxon>
        <taxon>Acetobacterales</taxon>
        <taxon>Acetobacteraceae</taxon>
        <taxon>Neokomagataea</taxon>
    </lineage>
</organism>
<evidence type="ECO:0000313" key="4">
    <source>
        <dbReference type="Proteomes" id="UP001062443"/>
    </source>
</evidence>
<protein>
    <submittedName>
        <fullName evidence="3">Flagellar basal-body rod protein FlgB</fullName>
    </submittedName>
</protein>
<gene>
    <name evidence="3" type="ORF">AA106556_1172</name>
</gene>
<feature type="domain" description="Flagellar basal body rod protein N-terminal" evidence="2">
    <location>
        <begin position="22"/>
        <end position="44"/>
    </location>
</feature>
<evidence type="ECO:0000313" key="3">
    <source>
        <dbReference type="EMBL" id="GBR46620.1"/>
    </source>
</evidence>
<sequence>MKNIDTTAQSGTDLFALGQQRLEWLQTRQQVLAGNIANANTPGYAAQDVTPFSATLSQFDIAPTTTQSGHIGSTTSHPAVQRIDTEESLDHNGIALDQQMEKVAEVNDQQHFTVNLYGKYMAMFQTVLGK</sequence>
<dbReference type="Proteomes" id="UP001062443">
    <property type="component" value="Unassembled WGS sequence"/>
</dbReference>
<keyword evidence="3" id="KW-0282">Flagellum</keyword>
<accession>A0ABQ0QJ47</accession>
<comment type="caution">
    <text evidence="3">The sequence shown here is derived from an EMBL/GenBank/DDBJ whole genome shotgun (WGS) entry which is preliminary data.</text>
</comment>
<keyword evidence="3" id="KW-0969">Cilium</keyword>